<protein>
    <submittedName>
        <fullName evidence="1">Uncharacterized protein</fullName>
    </submittedName>
</protein>
<dbReference type="Proteomes" id="UP001251948">
    <property type="component" value="Unassembled WGS sequence"/>
</dbReference>
<accession>A0AAJ2MV81</accession>
<dbReference type="EMBL" id="JAVSKO010000004">
    <property type="protein sequence ID" value="MDT3468357.1"/>
    <property type="molecule type" value="Genomic_DNA"/>
</dbReference>
<gene>
    <name evidence="1" type="ORF">ROV92_10180</name>
</gene>
<dbReference type="AlphaFoldDB" id="A0AAJ2MV81"/>
<comment type="caution">
    <text evidence="1">The sequence shown here is derived from an EMBL/GenBank/DDBJ whole genome shotgun (WGS) entry which is preliminary data.</text>
</comment>
<evidence type="ECO:0000313" key="1">
    <source>
        <dbReference type="EMBL" id="MDT3468357.1"/>
    </source>
</evidence>
<sequence>MAYLELILLVSEAKRGAANEVFRLYKPKFLKTINGATSAEIEIRPEDMRIVHGFDSLQSAIGYVYHELLTSHINKRLKPLAYEEIVIRIYTAALGAKQ</sequence>
<reference evidence="1" key="1">
    <citation type="submission" date="2023-07" db="EMBL/GenBank/DDBJ databases">
        <title>Comparative genomics of clinical Stenotrophomonas maltophilia isolates reveals regions of diversity which correlate with colonization and persistence in vivo.</title>
        <authorList>
            <person name="Mcdaniel M.S."/>
            <person name="Swords W.E."/>
            <person name="Sumpter N.A."/>
            <person name="Lindgren N.R."/>
            <person name="Billiot C.E."/>
        </authorList>
    </citation>
    <scope>NUCLEOTIDE SEQUENCE</scope>
    <source>
        <strain evidence="1">Ism4</strain>
    </source>
</reference>
<organism evidence="1 2">
    <name type="scientific">Stenotrophomonas maltophilia</name>
    <name type="common">Pseudomonas maltophilia</name>
    <name type="synonym">Xanthomonas maltophilia</name>
    <dbReference type="NCBI Taxonomy" id="40324"/>
    <lineage>
        <taxon>Bacteria</taxon>
        <taxon>Pseudomonadati</taxon>
        <taxon>Pseudomonadota</taxon>
        <taxon>Gammaproteobacteria</taxon>
        <taxon>Lysobacterales</taxon>
        <taxon>Lysobacteraceae</taxon>
        <taxon>Stenotrophomonas</taxon>
        <taxon>Stenotrophomonas maltophilia group</taxon>
    </lineage>
</organism>
<name>A0AAJ2MV81_STEMA</name>
<evidence type="ECO:0000313" key="2">
    <source>
        <dbReference type="Proteomes" id="UP001251948"/>
    </source>
</evidence>
<dbReference type="RefSeq" id="WP_312561984.1">
    <property type="nucleotide sequence ID" value="NZ_JAVSKO010000004.1"/>
</dbReference>
<proteinExistence type="predicted"/>